<dbReference type="AlphaFoldDB" id="A0A259U0S8"/>
<evidence type="ECO:0000313" key="5">
    <source>
        <dbReference type="Proteomes" id="UP000216446"/>
    </source>
</evidence>
<dbReference type="SMART" id="SM00387">
    <property type="entry name" value="HATPase_c"/>
    <property type="match status" value="1"/>
</dbReference>
<feature type="region of interest" description="Disordered" evidence="1">
    <location>
        <begin position="317"/>
        <end position="353"/>
    </location>
</feature>
<dbReference type="Proteomes" id="UP000216446">
    <property type="component" value="Unassembled WGS sequence"/>
</dbReference>
<comment type="caution">
    <text evidence="4">The sequence shown here is derived from an EMBL/GenBank/DDBJ whole genome shotgun (WGS) entry which is preliminary data.</text>
</comment>
<gene>
    <name evidence="4" type="ORF">BSZ36_11775</name>
</gene>
<dbReference type="PANTHER" id="PTHR34220">
    <property type="entry name" value="SENSOR HISTIDINE KINASE YPDA"/>
    <property type="match status" value="1"/>
</dbReference>
<dbReference type="Pfam" id="PF06580">
    <property type="entry name" value="His_kinase"/>
    <property type="match status" value="1"/>
</dbReference>
<dbReference type="InterPro" id="IPR005467">
    <property type="entry name" value="His_kinase_dom"/>
</dbReference>
<feature type="domain" description="Histidine kinase" evidence="3">
    <location>
        <begin position="279"/>
        <end position="389"/>
    </location>
</feature>
<feature type="transmembrane region" description="Helical" evidence="2">
    <location>
        <begin position="81"/>
        <end position="101"/>
    </location>
</feature>
<keyword evidence="2" id="KW-0472">Membrane</keyword>
<dbReference type="PANTHER" id="PTHR34220:SF9">
    <property type="entry name" value="SIGNAL TRANSDUCTION HISTIDINE KINASE INTERNAL REGION DOMAIN-CONTAINING PROTEIN"/>
    <property type="match status" value="1"/>
</dbReference>
<sequence length="397" mass="43215">MRRTSAPPPWSRTSEVLLVVGFWVLLGALALVRRSLDPRGPVATSTASLIVTLAEYGLWSLITLGVFAVTERFPMASGVRVRRALLYLGVVLVAAIAVEWARQSLFAAFFPEEILERRFRRRGGPRQWEPGLEGIITRLRFVDEMVISVAILAAGFARDALARLRERETHTARLEAQLADARLSALRMQLNPHFLFNTLHAVSALVERDPAGVRTMIARLSSLLRRVLDGGDRHEVTLRDELAFLRDYLDVQRVRFQGRLDVEEHIEDGTLDALVPNLVLQPLAENAVQHGVSRREDAGGRIVVSAQREGGSLVLTVRDNGPGPSAEARGGATDDSASGATGTAPRSGGLGLRNTRQRLDALYGRAASLELGAGADGGAEARVMLPFHTADDLVLHG</sequence>
<dbReference type="PROSITE" id="PS50109">
    <property type="entry name" value="HIS_KIN"/>
    <property type="match status" value="1"/>
</dbReference>
<reference evidence="4 5" key="1">
    <citation type="submission" date="2016-11" db="EMBL/GenBank/DDBJ databases">
        <title>Study of marine rhodopsin-containing bacteria.</title>
        <authorList>
            <person name="Yoshizawa S."/>
            <person name="Kumagai Y."/>
            <person name="Kogure K."/>
        </authorList>
    </citation>
    <scope>NUCLEOTIDE SEQUENCE [LARGE SCALE GENOMIC DNA]</scope>
    <source>
        <strain evidence="4 5">SG-29</strain>
    </source>
</reference>
<dbReference type="SUPFAM" id="SSF55874">
    <property type="entry name" value="ATPase domain of HSP90 chaperone/DNA topoisomerase II/histidine kinase"/>
    <property type="match status" value="1"/>
</dbReference>
<dbReference type="RefSeq" id="WP_094549145.1">
    <property type="nucleotide sequence ID" value="NZ_MQWB01000001.1"/>
</dbReference>
<dbReference type="InterPro" id="IPR050640">
    <property type="entry name" value="Bact_2-comp_sensor_kinase"/>
</dbReference>
<name>A0A259U0S8_9BACT</name>
<keyword evidence="2" id="KW-0812">Transmembrane</keyword>
<feature type="transmembrane region" description="Helical" evidence="2">
    <location>
        <begin position="46"/>
        <end position="69"/>
    </location>
</feature>
<dbReference type="Pfam" id="PF02518">
    <property type="entry name" value="HATPase_c"/>
    <property type="match status" value="1"/>
</dbReference>
<dbReference type="InParanoid" id="A0A259U0S8"/>
<organism evidence="4 5">
    <name type="scientific">Rubricoccus marinus</name>
    <dbReference type="NCBI Taxonomy" id="716817"/>
    <lineage>
        <taxon>Bacteria</taxon>
        <taxon>Pseudomonadati</taxon>
        <taxon>Rhodothermota</taxon>
        <taxon>Rhodothermia</taxon>
        <taxon>Rhodothermales</taxon>
        <taxon>Rubricoccaceae</taxon>
        <taxon>Rubricoccus</taxon>
    </lineage>
</organism>
<dbReference type="GO" id="GO:0016020">
    <property type="term" value="C:membrane"/>
    <property type="evidence" value="ECO:0007669"/>
    <property type="project" value="InterPro"/>
</dbReference>
<evidence type="ECO:0000256" key="2">
    <source>
        <dbReference type="SAM" id="Phobius"/>
    </source>
</evidence>
<dbReference type="EMBL" id="MQWB01000001">
    <property type="protein sequence ID" value="OZC03602.1"/>
    <property type="molecule type" value="Genomic_DNA"/>
</dbReference>
<dbReference type="Gene3D" id="3.30.565.10">
    <property type="entry name" value="Histidine kinase-like ATPase, C-terminal domain"/>
    <property type="match status" value="1"/>
</dbReference>
<dbReference type="InterPro" id="IPR010559">
    <property type="entry name" value="Sig_transdc_His_kin_internal"/>
</dbReference>
<dbReference type="InterPro" id="IPR036890">
    <property type="entry name" value="HATPase_C_sf"/>
</dbReference>
<evidence type="ECO:0000256" key="1">
    <source>
        <dbReference type="SAM" id="MobiDB-lite"/>
    </source>
</evidence>
<keyword evidence="2" id="KW-1133">Transmembrane helix</keyword>
<evidence type="ECO:0000259" key="3">
    <source>
        <dbReference type="PROSITE" id="PS50109"/>
    </source>
</evidence>
<accession>A0A259U0S8</accession>
<evidence type="ECO:0000313" key="4">
    <source>
        <dbReference type="EMBL" id="OZC03602.1"/>
    </source>
</evidence>
<protein>
    <recommendedName>
        <fullName evidence="3">Histidine kinase domain-containing protein</fullName>
    </recommendedName>
</protein>
<keyword evidence="5" id="KW-1185">Reference proteome</keyword>
<dbReference type="InterPro" id="IPR003594">
    <property type="entry name" value="HATPase_dom"/>
</dbReference>
<dbReference type="OrthoDB" id="9809908at2"/>
<proteinExistence type="predicted"/>
<dbReference type="GO" id="GO:0000155">
    <property type="term" value="F:phosphorelay sensor kinase activity"/>
    <property type="evidence" value="ECO:0007669"/>
    <property type="project" value="InterPro"/>
</dbReference>